<comment type="caution">
    <text evidence="6">The sequence shown here is derived from an EMBL/GenBank/DDBJ whole genome shotgun (WGS) entry which is preliminary data.</text>
</comment>
<feature type="transmembrane region" description="Helical" evidence="5">
    <location>
        <begin position="90"/>
        <end position="111"/>
    </location>
</feature>
<accession>A0A0G2F9N4</accession>
<dbReference type="PANTHER" id="PTHR48022">
    <property type="entry name" value="PLASTIDIC GLUCOSE TRANSPORTER 4"/>
    <property type="match status" value="1"/>
</dbReference>
<dbReference type="InterPro" id="IPR050360">
    <property type="entry name" value="MFS_Sugar_Transporters"/>
</dbReference>
<evidence type="ECO:0000256" key="2">
    <source>
        <dbReference type="ARBA" id="ARBA00022692"/>
    </source>
</evidence>
<evidence type="ECO:0000313" key="7">
    <source>
        <dbReference type="Proteomes" id="UP000034680"/>
    </source>
</evidence>
<organism evidence="6 7">
    <name type="scientific">Diaporthe ampelina</name>
    <dbReference type="NCBI Taxonomy" id="1214573"/>
    <lineage>
        <taxon>Eukaryota</taxon>
        <taxon>Fungi</taxon>
        <taxon>Dikarya</taxon>
        <taxon>Ascomycota</taxon>
        <taxon>Pezizomycotina</taxon>
        <taxon>Sordariomycetes</taxon>
        <taxon>Sordariomycetidae</taxon>
        <taxon>Diaporthales</taxon>
        <taxon>Diaporthaceae</taxon>
        <taxon>Diaporthe</taxon>
    </lineage>
</organism>
<dbReference type="GO" id="GO:0005351">
    <property type="term" value="F:carbohydrate:proton symporter activity"/>
    <property type="evidence" value="ECO:0007669"/>
    <property type="project" value="TreeGrafter"/>
</dbReference>
<feature type="transmembrane region" description="Helical" evidence="5">
    <location>
        <begin position="118"/>
        <end position="138"/>
    </location>
</feature>
<sequence>MMGRLNIMSQYTDYFQLTNATRSLNVATIYIGGCIACLFWGWLTDKGTRKRLIITGTCALFSMVMGNTLVSYEIGKVLDHAGLTDPTQQLLVNVGLNCCTLIVSILGSFYTDKLGAKSAALVSTGGLTISLFVIGALTKTYGDSDYQPGI</sequence>
<dbReference type="InterPro" id="IPR005828">
    <property type="entry name" value="MFS_sugar_transport-like"/>
</dbReference>
<dbReference type="Gene3D" id="1.20.1250.20">
    <property type="entry name" value="MFS general substrate transporter like domains"/>
    <property type="match status" value="2"/>
</dbReference>
<reference evidence="6 7" key="1">
    <citation type="submission" date="2015-05" db="EMBL/GenBank/DDBJ databases">
        <title>Distinctive expansion of gene families associated with plant cell wall degradation and secondary metabolism in the genomes of grapevine trunk pathogens.</title>
        <authorList>
            <person name="Lawrence D.P."/>
            <person name="Travadon R."/>
            <person name="Rolshausen P.E."/>
            <person name="Baumgartner K."/>
        </authorList>
    </citation>
    <scope>NUCLEOTIDE SEQUENCE [LARGE SCALE GENOMIC DNA]</scope>
    <source>
        <strain evidence="6">DA912</strain>
    </source>
</reference>
<dbReference type="SUPFAM" id="SSF103473">
    <property type="entry name" value="MFS general substrate transporter"/>
    <property type="match status" value="2"/>
</dbReference>
<keyword evidence="3 5" id="KW-1133">Transmembrane helix</keyword>
<feature type="transmembrane region" description="Helical" evidence="5">
    <location>
        <begin position="52"/>
        <end position="70"/>
    </location>
</feature>
<protein>
    <submittedName>
        <fullName evidence="6">Putative hexose transporter</fullName>
    </submittedName>
</protein>
<evidence type="ECO:0000256" key="1">
    <source>
        <dbReference type="ARBA" id="ARBA00004141"/>
    </source>
</evidence>
<gene>
    <name evidence="6" type="ORF">UCDDA912_g09177</name>
</gene>
<dbReference type="GO" id="GO:0016020">
    <property type="term" value="C:membrane"/>
    <property type="evidence" value="ECO:0007669"/>
    <property type="project" value="UniProtKB-SubCell"/>
</dbReference>
<dbReference type="AlphaFoldDB" id="A0A0G2F9N4"/>
<dbReference type="EMBL" id="LCUC01000436">
    <property type="protein sequence ID" value="KKY30889.1"/>
    <property type="molecule type" value="Genomic_DNA"/>
</dbReference>
<dbReference type="OrthoDB" id="4540492at2759"/>
<keyword evidence="7" id="KW-1185">Reference proteome</keyword>
<reference evidence="6 7" key="2">
    <citation type="submission" date="2015-05" db="EMBL/GenBank/DDBJ databases">
        <authorList>
            <person name="Morales-Cruz A."/>
            <person name="Amrine K.C."/>
            <person name="Cantu D."/>
        </authorList>
    </citation>
    <scope>NUCLEOTIDE SEQUENCE [LARGE SCALE GENOMIC DNA]</scope>
    <source>
        <strain evidence="6">DA912</strain>
    </source>
</reference>
<evidence type="ECO:0000313" key="6">
    <source>
        <dbReference type="EMBL" id="KKY30889.1"/>
    </source>
</evidence>
<proteinExistence type="predicted"/>
<evidence type="ECO:0000256" key="3">
    <source>
        <dbReference type="ARBA" id="ARBA00022989"/>
    </source>
</evidence>
<dbReference type="InterPro" id="IPR036259">
    <property type="entry name" value="MFS_trans_sf"/>
</dbReference>
<evidence type="ECO:0000256" key="5">
    <source>
        <dbReference type="SAM" id="Phobius"/>
    </source>
</evidence>
<name>A0A0G2F9N4_9PEZI</name>
<feature type="transmembrane region" description="Helical" evidence="5">
    <location>
        <begin position="20"/>
        <end position="40"/>
    </location>
</feature>
<evidence type="ECO:0000256" key="4">
    <source>
        <dbReference type="ARBA" id="ARBA00023136"/>
    </source>
</evidence>
<keyword evidence="4 5" id="KW-0472">Membrane</keyword>
<keyword evidence="2 5" id="KW-0812">Transmembrane</keyword>
<dbReference type="Proteomes" id="UP000034680">
    <property type="component" value="Unassembled WGS sequence"/>
</dbReference>
<comment type="subcellular location">
    <subcellularLocation>
        <location evidence="1">Membrane</location>
        <topology evidence="1">Multi-pass membrane protein</topology>
    </subcellularLocation>
</comment>
<dbReference type="Pfam" id="PF00083">
    <property type="entry name" value="Sugar_tr"/>
    <property type="match status" value="1"/>
</dbReference>
<dbReference type="PANTHER" id="PTHR48022:SF31">
    <property type="entry name" value="HEXOSE TRANSPORTER"/>
    <property type="match status" value="1"/>
</dbReference>